<proteinExistence type="predicted"/>
<feature type="domain" description="Fe-containing alcohol dehydrogenase-like C-terminal" evidence="1">
    <location>
        <begin position="1"/>
        <end position="58"/>
    </location>
</feature>
<dbReference type="PANTHER" id="PTHR11496">
    <property type="entry name" value="ALCOHOL DEHYDROGENASE"/>
    <property type="match status" value="1"/>
</dbReference>
<dbReference type="InterPro" id="IPR056798">
    <property type="entry name" value="ADH_Fe_C"/>
</dbReference>
<dbReference type="GO" id="GO:0004022">
    <property type="term" value="F:alcohol dehydrogenase (NAD+) activity"/>
    <property type="evidence" value="ECO:0007669"/>
    <property type="project" value="TreeGrafter"/>
</dbReference>
<dbReference type="SUPFAM" id="SSF56796">
    <property type="entry name" value="Dehydroquinate synthase-like"/>
    <property type="match status" value="1"/>
</dbReference>
<gene>
    <name evidence="2" type="ORF">Q604_UNBC02449G0001</name>
</gene>
<accession>W1YQU3</accession>
<feature type="non-terminal residue" evidence="2">
    <location>
        <position position="58"/>
    </location>
</feature>
<evidence type="ECO:0000313" key="2">
    <source>
        <dbReference type="EMBL" id="ETJ43544.1"/>
    </source>
</evidence>
<dbReference type="PANTHER" id="PTHR11496:SF83">
    <property type="entry name" value="HYDROXYACID-OXOACID TRANSHYDROGENASE, MITOCHONDRIAL"/>
    <property type="match status" value="1"/>
</dbReference>
<comment type="caution">
    <text evidence="2">The sequence shown here is derived from an EMBL/GenBank/DDBJ whole genome shotgun (WGS) entry which is preliminary data.</text>
</comment>
<organism evidence="2">
    <name type="scientific">human gut metagenome</name>
    <dbReference type="NCBI Taxonomy" id="408170"/>
    <lineage>
        <taxon>unclassified sequences</taxon>
        <taxon>metagenomes</taxon>
        <taxon>organismal metagenomes</taxon>
    </lineage>
</organism>
<dbReference type="AlphaFoldDB" id="W1YQU3"/>
<sequence>MDVLVHALEAYVAMSANNFTDALAQQAIELVFEYLPKCYKPTATDRDRMSMHEASCLA</sequence>
<dbReference type="InterPro" id="IPR039697">
    <property type="entry name" value="Alcohol_dehydrogenase_Fe"/>
</dbReference>
<dbReference type="Pfam" id="PF25137">
    <property type="entry name" value="ADH_Fe_C"/>
    <property type="match status" value="1"/>
</dbReference>
<dbReference type="GO" id="GO:0005739">
    <property type="term" value="C:mitochondrion"/>
    <property type="evidence" value="ECO:0007669"/>
    <property type="project" value="TreeGrafter"/>
</dbReference>
<dbReference type="EMBL" id="AZMM01002449">
    <property type="protein sequence ID" value="ETJ43544.1"/>
    <property type="molecule type" value="Genomic_DNA"/>
</dbReference>
<name>W1YQU3_9ZZZZ</name>
<evidence type="ECO:0000259" key="1">
    <source>
        <dbReference type="Pfam" id="PF25137"/>
    </source>
</evidence>
<reference evidence="2" key="1">
    <citation type="submission" date="2013-12" db="EMBL/GenBank/DDBJ databases">
        <title>A Varibaculum cambriense genome reconstructed from a premature infant gut community with otherwise low bacterial novelty that shifts toward anaerobic metabolism during the third week of life.</title>
        <authorList>
            <person name="Brown C.T."/>
            <person name="Sharon I."/>
            <person name="Thomas B.C."/>
            <person name="Castelle C.J."/>
            <person name="Morowitz M.J."/>
            <person name="Banfield J.F."/>
        </authorList>
    </citation>
    <scope>NUCLEOTIDE SEQUENCE</scope>
</reference>
<dbReference type="Gene3D" id="1.20.1090.10">
    <property type="entry name" value="Dehydroquinate synthase-like - alpha domain"/>
    <property type="match status" value="1"/>
</dbReference>
<protein>
    <recommendedName>
        <fullName evidence="1">Fe-containing alcohol dehydrogenase-like C-terminal domain-containing protein</fullName>
    </recommendedName>
</protein>